<dbReference type="GO" id="GO:0007018">
    <property type="term" value="P:microtubule-based movement"/>
    <property type="evidence" value="ECO:0007669"/>
    <property type="project" value="InterPro"/>
</dbReference>
<name>A0A9P0AS77_BRAAE</name>
<protein>
    <recommendedName>
        <fullName evidence="2">Dynein heavy chain linker domain-containing protein</fullName>
    </recommendedName>
</protein>
<reference evidence="3" key="1">
    <citation type="submission" date="2021-12" db="EMBL/GenBank/DDBJ databases">
        <authorList>
            <person name="King R."/>
        </authorList>
    </citation>
    <scope>NUCLEOTIDE SEQUENCE</scope>
</reference>
<evidence type="ECO:0000259" key="2">
    <source>
        <dbReference type="Pfam" id="PF08393"/>
    </source>
</evidence>
<dbReference type="PANTHER" id="PTHR46532">
    <property type="entry name" value="MALE FERTILITY FACTOR KL5"/>
    <property type="match status" value="1"/>
</dbReference>
<dbReference type="Proteomes" id="UP001154078">
    <property type="component" value="Chromosome 1"/>
</dbReference>
<dbReference type="GO" id="GO:0005858">
    <property type="term" value="C:axonemal dynein complex"/>
    <property type="evidence" value="ECO:0007669"/>
    <property type="project" value="TreeGrafter"/>
</dbReference>
<gene>
    <name evidence="3" type="ORF">MELIAE_LOCUS1123</name>
</gene>
<dbReference type="AlphaFoldDB" id="A0A9P0AS77"/>
<accession>A0A9P0AS77</accession>
<proteinExistence type="inferred from homology"/>
<dbReference type="InterPro" id="IPR042222">
    <property type="entry name" value="Dynein_2_N"/>
</dbReference>
<dbReference type="Pfam" id="PF08393">
    <property type="entry name" value="DHC_N2"/>
    <property type="match status" value="1"/>
</dbReference>
<dbReference type="GO" id="GO:0051959">
    <property type="term" value="F:dynein light intermediate chain binding"/>
    <property type="evidence" value="ECO:0007669"/>
    <property type="project" value="InterPro"/>
</dbReference>
<dbReference type="InterPro" id="IPR013602">
    <property type="entry name" value="Dynein_heavy_linker"/>
</dbReference>
<feature type="domain" description="Dynein heavy chain linker" evidence="2">
    <location>
        <begin position="114"/>
        <end position="261"/>
    </location>
</feature>
<comment type="similarity">
    <text evidence="1">Belongs to the dynein heavy chain family.</text>
</comment>
<dbReference type="PANTHER" id="PTHR46532:SF4">
    <property type="entry name" value="AAA+ ATPASE DOMAIN-CONTAINING PROTEIN"/>
    <property type="match status" value="1"/>
</dbReference>
<dbReference type="GO" id="GO:0045505">
    <property type="term" value="F:dynein intermediate chain binding"/>
    <property type="evidence" value="ECO:0007669"/>
    <property type="project" value="InterPro"/>
</dbReference>
<dbReference type="Gene3D" id="1.20.140.100">
    <property type="entry name" value="Dynein heavy chain, N-terminal domain 2"/>
    <property type="match status" value="1"/>
</dbReference>
<dbReference type="OrthoDB" id="7575807at2759"/>
<dbReference type="EMBL" id="OV121132">
    <property type="protein sequence ID" value="CAH0547071.1"/>
    <property type="molecule type" value="Genomic_DNA"/>
</dbReference>
<evidence type="ECO:0000313" key="4">
    <source>
        <dbReference type="Proteomes" id="UP001154078"/>
    </source>
</evidence>
<keyword evidence="4" id="KW-1185">Reference proteome</keyword>
<dbReference type="FunFam" id="1.20.140.100:FF:000003">
    <property type="entry name" value="Dynein, axonemal, heavy chain 5"/>
    <property type="match status" value="1"/>
</dbReference>
<dbReference type="InterPro" id="IPR026983">
    <property type="entry name" value="DHC"/>
</dbReference>
<organism evidence="3 4">
    <name type="scientific">Brassicogethes aeneus</name>
    <name type="common">Rape pollen beetle</name>
    <name type="synonym">Meligethes aeneus</name>
    <dbReference type="NCBI Taxonomy" id="1431903"/>
    <lineage>
        <taxon>Eukaryota</taxon>
        <taxon>Metazoa</taxon>
        <taxon>Ecdysozoa</taxon>
        <taxon>Arthropoda</taxon>
        <taxon>Hexapoda</taxon>
        <taxon>Insecta</taxon>
        <taxon>Pterygota</taxon>
        <taxon>Neoptera</taxon>
        <taxon>Endopterygota</taxon>
        <taxon>Coleoptera</taxon>
        <taxon>Polyphaga</taxon>
        <taxon>Cucujiformia</taxon>
        <taxon>Nitidulidae</taxon>
        <taxon>Meligethinae</taxon>
        <taxon>Brassicogethes</taxon>
    </lineage>
</organism>
<sequence length="264" mass="30937">MQSKFQEDLKCNLNKFRQDKLEYCNEYKFAGPMQSGLSPREASDRLLLFQNRFDGMWRKLQTYQSGEELFGLPQTDYPDLVQIRKELNLLQKLYKLYNDVIDRVSSYYDIPWGEDICISAMKEKDIEAKLRQVTNEWSVHELTFQSFNNRGELLLRGDTTAETIGQLEDSLMILGSLSSNRYNAPFKKQIQQWSFDLSNTNEILERWLLVQNMWVYLEAVFVGGDIAKQLPKEAKRFSKIDKSWQKIMQRAHETPGVVNCCVGE</sequence>
<evidence type="ECO:0000256" key="1">
    <source>
        <dbReference type="ARBA" id="ARBA00008887"/>
    </source>
</evidence>
<evidence type="ECO:0000313" key="3">
    <source>
        <dbReference type="EMBL" id="CAH0547071.1"/>
    </source>
</evidence>